<organism evidence="1 2">
    <name type="scientific">Trichothecium roseum</name>
    <dbReference type="NCBI Taxonomy" id="47278"/>
    <lineage>
        <taxon>Eukaryota</taxon>
        <taxon>Fungi</taxon>
        <taxon>Dikarya</taxon>
        <taxon>Ascomycota</taxon>
        <taxon>Pezizomycotina</taxon>
        <taxon>Sordariomycetes</taxon>
        <taxon>Hypocreomycetidae</taxon>
        <taxon>Hypocreales</taxon>
        <taxon>Hypocreales incertae sedis</taxon>
        <taxon>Trichothecium</taxon>
    </lineage>
</organism>
<name>A0ACC0USY4_9HYPO</name>
<dbReference type="EMBL" id="CM047947">
    <property type="protein sequence ID" value="KAI9897201.1"/>
    <property type="molecule type" value="Genomic_DNA"/>
</dbReference>
<dbReference type="Proteomes" id="UP001163324">
    <property type="component" value="Chromosome 8"/>
</dbReference>
<reference evidence="1" key="1">
    <citation type="submission" date="2022-10" db="EMBL/GenBank/DDBJ databases">
        <title>Complete Genome of Trichothecium roseum strain YXFP-22015, a Plant Pathogen Isolated from Citrus.</title>
        <authorList>
            <person name="Wang Y."/>
            <person name="Zhu L."/>
        </authorList>
    </citation>
    <scope>NUCLEOTIDE SEQUENCE</scope>
    <source>
        <strain evidence="1">YXFP-22015</strain>
    </source>
</reference>
<protein>
    <submittedName>
        <fullName evidence="1">Uncharacterized protein</fullName>
    </submittedName>
</protein>
<accession>A0ACC0USY4</accession>
<evidence type="ECO:0000313" key="1">
    <source>
        <dbReference type="EMBL" id="KAI9897201.1"/>
    </source>
</evidence>
<comment type="caution">
    <text evidence="1">The sequence shown here is derived from an EMBL/GenBank/DDBJ whole genome shotgun (WGS) entry which is preliminary data.</text>
</comment>
<proteinExistence type="predicted"/>
<gene>
    <name evidence="1" type="ORF">N3K66_008223</name>
</gene>
<evidence type="ECO:0000313" key="2">
    <source>
        <dbReference type="Proteomes" id="UP001163324"/>
    </source>
</evidence>
<keyword evidence="2" id="KW-1185">Reference proteome</keyword>
<sequence>MAPVSDSVYFPPLGDCLTGERVLLSWRHVAIALSDATGQRQRSPALVEFLSDAYVQAFFDNPASIFTKSVNTAQSDFQTKTAPINITTGPNDEFDINAVKEDAQWLSKNAKINLVAALRIAMVEFQSRASRHLCGPLSTQDATNLQEAAGLKNGQASSFLTDLGAGAALDAEEIWADFEKPDSRKRRIFATYLSERRCYMMAVDYCTSIRAYGYLPIHAATTTDLAELYRLKTSFKAGEALSTLLSSHLQPLGDALDLVEAGFSSVTDDAALTNEEVEFNWLATILAETVHSMSTVLQLADMYGDKFPPSNVLSHWFGLMARVTFFEHIQPFTEQIAQLILPLQTLAVAATILLLKPTQALAYIAAREEDPSAIEDLTDVYFLSHEVLEHIHKPIDQAFDCNSQAATPVIWMWSLILRHMNISLQGRAEKRDSLMWQNSRDALDKQPQLPAQRAIGVRRNSAGSVFSIESSKYDAFLEGVGGKKDLELAEQLAQHATAEGKVFEVISTMVSSLGSTSRNSLSPLIGARIRATFLQVLKESYPYVGYRGESLSALLSVLSAGSDYWDISVQQRIPKAQDALAGMLRDEYMLNFYFEQAFTRYPYELMPFISLCRHLCDASGLADNDEGDVILNLLRKTPTLTLDLPMDISYEIVHEDEANIQFRLEDDVPLIGVFSSYKRHYSQDSAYLIPAGTLGRFMADTGRVVQLDFAHSTISLLGRRLDINLHPEGYECLGGMLQPEEVAEIISLLAALIRVDYLKTTQDTVNNALVAAENDILQEASKHISGGKDIVTVVCETMDHLLQNEAAFADESAILILNASMHFLDAILPSQPSRVWSYLARSELLNSDSRAGQLAKITGTLDLIASRFDLLNSAVRLFSRLIDTATASAVHRRVSGKGNGRQKAETNPWLGTADKVLSKVSYSIAQASVDIFENTSTWRFESEERRMLLLSGVVPILEKLIRFCCCMGDSSNPDNLAHALRPAALYVVECFVEPSTGTLRFQPLLSSLITAFTLPPSTLYPAQHQMLRDEVISVIELSTAVLRVSDTLEQSSAIFETYLFKSCTLLARICAASDHFKTPTLWLLDALVVNGGKLKSEPPSLLGYLGPQTSKSFLQLLSTLGRPFSLDVEVKTTWKFFASILKNRQQWMSNCLLTGQTPREAMKRDAKKNEMSKDSIFASALSKLGTMKSLDTSQALVILDFVTAAQNYWPWTVFTLQKDTRYIDGLREYVRSLQRWSSTAKTSNTQAAKEARIAAYIAEIFSMQLYHSRHLGKADELAKTLSADLDYYLRDGVEVAGYNKSLHNNFAKNFANKYTGCTLEDFKRSSFEPRDLGVNYFYDLDRADAMLRFDPGWHGRKSDGFKTEMELANANLSLVDAQISLFHAWEYLLIEMSNCLPSSETIAKQMIQVAQQCLDANQDLAGPESIFKKLVDSRADLALVLIQRLAKSGLVLSDVNQLLTTVVGTINTVEDPFSTESVAYHRTLLKTLFVTLRAYQTGADNAAVEDVAGSAVAVAQTVLNVLDRVVGRGFRTLVSLIHDKDTQVVPEDLAILTAILQACLSLPSIEQSQSQISNIMASHDCVHAATSLYSWADKLTDRGDPVYGELSMLFVLELSTLPLLAEQLACDSILSSILSANLTKYMLKSQLSPYADAPVTQRCYGIWVKALLPLLLNLLTALGPTVAPEIAYVLDEFSHLLRLSVDRFEAPSASRTQSRSPHYITLLAASEVHSLALLTKIVANLRVNNTRDIAEVEYDADGLLENIEFWISSSKLLKERLMPLGQREMDWRGTKSVSGKGDNLLEAKLLAELESVRDVLSEELDAE</sequence>